<name>A0ABW5KN84_9SPHI</name>
<dbReference type="RefSeq" id="WP_380906106.1">
    <property type="nucleotide sequence ID" value="NZ_JBHUEG010000019.1"/>
</dbReference>
<feature type="signal peptide" evidence="1">
    <location>
        <begin position="1"/>
        <end position="19"/>
    </location>
</feature>
<comment type="caution">
    <text evidence="2">The sequence shown here is derived from an EMBL/GenBank/DDBJ whole genome shotgun (WGS) entry which is preliminary data.</text>
</comment>
<dbReference type="Proteomes" id="UP001597545">
    <property type="component" value="Unassembled WGS sequence"/>
</dbReference>
<proteinExistence type="predicted"/>
<keyword evidence="1" id="KW-0732">Signal</keyword>
<protein>
    <submittedName>
        <fullName evidence="2">Uncharacterized protein</fullName>
    </submittedName>
</protein>
<gene>
    <name evidence="2" type="ORF">ACFSR5_19245</name>
</gene>
<reference evidence="3" key="1">
    <citation type="journal article" date="2019" name="Int. J. Syst. Evol. Microbiol.">
        <title>The Global Catalogue of Microorganisms (GCM) 10K type strain sequencing project: providing services to taxonomists for standard genome sequencing and annotation.</title>
        <authorList>
            <consortium name="The Broad Institute Genomics Platform"/>
            <consortium name="The Broad Institute Genome Sequencing Center for Infectious Disease"/>
            <person name="Wu L."/>
            <person name="Ma J."/>
        </authorList>
    </citation>
    <scope>NUCLEOTIDE SEQUENCE [LARGE SCALE GENOMIC DNA]</scope>
    <source>
        <strain evidence="3">KCTC 42662</strain>
    </source>
</reference>
<organism evidence="2 3">
    <name type="scientific">Sphingobacterium suaedae</name>
    <dbReference type="NCBI Taxonomy" id="1686402"/>
    <lineage>
        <taxon>Bacteria</taxon>
        <taxon>Pseudomonadati</taxon>
        <taxon>Bacteroidota</taxon>
        <taxon>Sphingobacteriia</taxon>
        <taxon>Sphingobacteriales</taxon>
        <taxon>Sphingobacteriaceae</taxon>
        <taxon>Sphingobacterium</taxon>
    </lineage>
</organism>
<evidence type="ECO:0000313" key="3">
    <source>
        <dbReference type="Proteomes" id="UP001597545"/>
    </source>
</evidence>
<evidence type="ECO:0000313" key="2">
    <source>
        <dbReference type="EMBL" id="MFD2549789.1"/>
    </source>
</evidence>
<dbReference type="EMBL" id="JBHULR010000020">
    <property type="protein sequence ID" value="MFD2549789.1"/>
    <property type="molecule type" value="Genomic_DNA"/>
</dbReference>
<keyword evidence="3" id="KW-1185">Reference proteome</keyword>
<evidence type="ECO:0000256" key="1">
    <source>
        <dbReference type="SAM" id="SignalP"/>
    </source>
</evidence>
<sequence length="182" mass="20295">MKQLLILFVLFLGLGMAEAQTKDTPQRIEEKELVSGTEPSKDATVLFIKTKLANGLLWYTNLSSVPGSNCDKSALESMFRPSSTSFVTNTFVFTATCSYDPTMTGTLTLFLDKVTSIDIEGKHGLTLKSDKPFFEVIHNGEKIKPNLSTTITFLDVSDNEKVRKAFKHLCKLLNIQLVDDMF</sequence>
<accession>A0ABW5KN84</accession>
<feature type="chain" id="PRO_5047541925" evidence="1">
    <location>
        <begin position="20"/>
        <end position="182"/>
    </location>
</feature>